<gene>
    <name evidence="1" type="ORF">NIOZUU157_00131</name>
</gene>
<name>A0A7S9STV1_9VIRU</name>
<sequence>MALLDNQSSSQYYTNTSLYGEYQFVSLADIITQFMFIYVGEDKIISKASRTDVAFHAQRGLAEMSFDTFKSTKALEITVPATLQMTLPQDYVGYVKVSWVDGSGIKHVVYPASKTSNPTKPTQASDGSYTFNGVDGSMLTDSESTTWASYNSATPSENQNDYQDDAYWPLDGERYGLDPQYAQANGSFYIDENAGKIHFSSNISGKTVILDYISDSLGTEDEMKVHKFAEEAMYKWISCAILSGKSNIPEYQVNRFKKEKFAAVRTAKLRLSNLKLEELTQILRGKSKQIKH</sequence>
<reference evidence="1" key="1">
    <citation type="submission" date="2020-08" db="EMBL/GenBank/DDBJ databases">
        <title>Bridging the membrane lipid divide: bacteria of the FCB group superphylum have the potential to synthesize archaeal ether lipids.</title>
        <authorList>
            <person name="Villanueva L."/>
            <person name="von Meijenfeldt F.A.B."/>
            <person name="Westbye A.B."/>
            <person name="Yadav S."/>
            <person name="Hopmans E.C."/>
            <person name="Dutilh B.E."/>
            <person name="Sinninghe Damste J.S."/>
        </authorList>
    </citation>
    <scope>NUCLEOTIDE SEQUENCE</scope>
    <source>
        <strain evidence="1">NIOZ-UU157</strain>
    </source>
</reference>
<organism evidence="1">
    <name type="scientific">Virus NIOZ-UU157</name>
    <dbReference type="NCBI Taxonomy" id="2763269"/>
    <lineage>
        <taxon>Viruses</taxon>
    </lineage>
</organism>
<evidence type="ECO:0000313" key="1">
    <source>
        <dbReference type="EMBL" id="QPI16248.1"/>
    </source>
</evidence>
<protein>
    <submittedName>
        <fullName evidence="1">Uncharacterized protein</fullName>
    </submittedName>
</protein>
<proteinExistence type="predicted"/>
<accession>A0A7S9STV1</accession>
<dbReference type="EMBL" id="MW030546">
    <property type="protein sequence ID" value="QPI16248.1"/>
    <property type="molecule type" value="Genomic_DNA"/>
</dbReference>